<dbReference type="SUPFAM" id="SSF111369">
    <property type="entry name" value="HlyD-like secretion proteins"/>
    <property type="match status" value="1"/>
</dbReference>
<protein>
    <submittedName>
        <fullName evidence="3">Heavy metal efflux pump, CzcB family</fullName>
    </submittedName>
</protein>
<proteinExistence type="predicted"/>
<evidence type="ECO:0000256" key="2">
    <source>
        <dbReference type="SAM" id="MobiDB-lite"/>
    </source>
</evidence>
<dbReference type="InterPro" id="IPR051909">
    <property type="entry name" value="MFP_Cation_Efflux"/>
</dbReference>
<evidence type="ECO:0000313" key="3">
    <source>
        <dbReference type="EMBL" id="CAA6803825.1"/>
    </source>
</evidence>
<dbReference type="PANTHER" id="PTHR30097:SF4">
    <property type="entry name" value="SLR6042 PROTEIN"/>
    <property type="match status" value="1"/>
</dbReference>
<sequence length="371" mass="42045">MLFIAELLLGMDVPIDEVEKQLFKNEISVNSKIVQLSSAKEQVMARMGGKISTYLVKQGQSVKKGQAIAKIDSLELSRLFSELKLLRKQLLVHQKNYNIIRKLYNSGLESMQNLNQEQREKDETASKIESIKAQLSLMGVSSKTYKSSYTVYAQGSGTVEKILIPTNAVVDANTPLVSIVKGGESFLAKAYIPLKYVNEVGVGQEGELLYGAKHYKMHITQILPQLDEQTQQMVILLALDEPVPNLFVNAYVETKLSIGTPREYLAVKKSALSFFNNEWVVFLPKHHEEHEEEKHDDHAGHDHGEEKHEEEKHDEHEEDEIPYDILVVKIIKQNEHWVAIEGIDEHRDYVSAKSYYIKSLLLKSSLGGHGH</sequence>
<feature type="region of interest" description="Disordered" evidence="2">
    <location>
        <begin position="287"/>
        <end position="318"/>
    </location>
</feature>
<keyword evidence="1" id="KW-0813">Transport</keyword>
<dbReference type="Gene3D" id="2.40.30.170">
    <property type="match status" value="1"/>
</dbReference>
<dbReference type="EMBL" id="CACVAP010000041">
    <property type="protein sequence ID" value="CAA6803825.1"/>
    <property type="molecule type" value="Genomic_DNA"/>
</dbReference>
<reference evidence="3" key="1">
    <citation type="submission" date="2020-01" db="EMBL/GenBank/DDBJ databases">
        <authorList>
            <person name="Meier V. D."/>
            <person name="Meier V D."/>
        </authorList>
    </citation>
    <scope>NUCLEOTIDE SEQUENCE</scope>
    <source>
        <strain evidence="3">HLG_WM_MAG_06</strain>
    </source>
</reference>
<dbReference type="GO" id="GO:0030313">
    <property type="term" value="C:cell envelope"/>
    <property type="evidence" value="ECO:0007669"/>
    <property type="project" value="TreeGrafter"/>
</dbReference>
<organism evidence="3">
    <name type="scientific">uncultured Sulfurovum sp</name>
    <dbReference type="NCBI Taxonomy" id="269237"/>
    <lineage>
        <taxon>Bacteria</taxon>
        <taxon>Pseudomonadati</taxon>
        <taxon>Campylobacterota</taxon>
        <taxon>Epsilonproteobacteria</taxon>
        <taxon>Campylobacterales</taxon>
        <taxon>Sulfurovaceae</taxon>
        <taxon>Sulfurovum</taxon>
        <taxon>environmental samples</taxon>
    </lineage>
</organism>
<dbReference type="Gene3D" id="1.10.287.470">
    <property type="entry name" value="Helix hairpin bin"/>
    <property type="match status" value="1"/>
</dbReference>
<evidence type="ECO:0000256" key="1">
    <source>
        <dbReference type="ARBA" id="ARBA00022448"/>
    </source>
</evidence>
<dbReference type="GO" id="GO:0060003">
    <property type="term" value="P:copper ion export"/>
    <property type="evidence" value="ECO:0007669"/>
    <property type="project" value="TreeGrafter"/>
</dbReference>
<dbReference type="PANTHER" id="PTHR30097">
    <property type="entry name" value="CATION EFFLUX SYSTEM PROTEIN CUSB"/>
    <property type="match status" value="1"/>
</dbReference>
<gene>
    <name evidence="3" type="ORF">HELGO_WM14001</name>
</gene>
<name>A0A6S6SLJ2_9BACT</name>
<dbReference type="GO" id="GO:0015679">
    <property type="term" value="P:plasma membrane copper ion transport"/>
    <property type="evidence" value="ECO:0007669"/>
    <property type="project" value="TreeGrafter"/>
</dbReference>
<accession>A0A6S6SLJ2</accession>
<dbReference type="Gene3D" id="2.40.50.100">
    <property type="match status" value="1"/>
</dbReference>
<feature type="compositionally biased region" description="Basic and acidic residues" evidence="2">
    <location>
        <begin position="287"/>
        <end position="315"/>
    </location>
</feature>
<dbReference type="AlphaFoldDB" id="A0A6S6SLJ2"/>